<dbReference type="FunFam" id="2.40.30.130:FF:000001">
    <property type="entry name" value="Alanine--tRNA ligase"/>
    <property type="match status" value="1"/>
</dbReference>
<evidence type="ECO:0000256" key="8">
    <source>
        <dbReference type="ARBA" id="ARBA00022840"/>
    </source>
</evidence>
<dbReference type="Pfam" id="PF02272">
    <property type="entry name" value="DHHA1"/>
    <property type="match status" value="1"/>
</dbReference>
<evidence type="ECO:0000259" key="13">
    <source>
        <dbReference type="PROSITE" id="PS50860"/>
    </source>
</evidence>
<evidence type="ECO:0000256" key="1">
    <source>
        <dbReference type="ARBA" id="ARBA00004496"/>
    </source>
</evidence>
<protein>
    <recommendedName>
        <fullName evidence="12">Alanine--tRNA ligase</fullName>
        <ecNumber evidence="12">6.1.1.7</ecNumber>
    </recommendedName>
    <alternativeName>
        <fullName evidence="12">Alanyl-tRNA synthetase</fullName>
        <shortName evidence="12">AlaRS</shortName>
    </alternativeName>
</protein>
<dbReference type="FunFam" id="3.30.54.20:FF:000001">
    <property type="entry name" value="Alanine--tRNA ligase"/>
    <property type="match status" value="1"/>
</dbReference>
<dbReference type="AlphaFoldDB" id="A0A1T0ASD2"/>
<name>A0A1T0ASD2_9PAST</name>
<dbReference type="GO" id="GO:0000049">
    <property type="term" value="F:tRNA binding"/>
    <property type="evidence" value="ECO:0007669"/>
    <property type="project" value="UniProtKB-KW"/>
</dbReference>
<dbReference type="GO" id="GO:0006419">
    <property type="term" value="P:alanyl-tRNA aminoacylation"/>
    <property type="evidence" value="ECO:0007669"/>
    <property type="project" value="UniProtKB-UniRule"/>
</dbReference>
<dbReference type="GO" id="GO:0002161">
    <property type="term" value="F:aminoacyl-tRNA deacylase activity"/>
    <property type="evidence" value="ECO:0007669"/>
    <property type="project" value="TreeGrafter"/>
</dbReference>
<feature type="binding site" evidence="12">
    <location>
        <position position="567"/>
    </location>
    <ligand>
        <name>Zn(2+)</name>
        <dbReference type="ChEBI" id="CHEBI:29105"/>
    </ligand>
</feature>
<dbReference type="OrthoDB" id="9803884at2"/>
<evidence type="ECO:0000256" key="2">
    <source>
        <dbReference type="ARBA" id="ARBA00008226"/>
    </source>
</evidence>
<keyword evidence="10 12" id="KW-0648">Protein biosynthesis</keyword>
<keyword evidence="6 12" id="KW-0547">Nucleotide-binding</keyword>
<dbReference type="EC" id="6.1.1.7" evidence="12"/>
<evidence type="ECO:0000256" key="5">
    <source>
        <dbReference type="ARBA" id="ARBA00022723"/>
    </source>
</evidence>
<accession>A0A1T0ASD2</accession>
<feature type="binding site" evidence="12">
    <location>
        <position position="665"/>
    </location>
    <ligand>
        <name>Zn(2+)</name>
        <dbReference type="ChEBI" id="CHEBI:29105"/>
    </ligand>
</feature>
<evidence type="ECO:0000256" key="10">
    <source>
        <dbReference type="ARBA" id="ARBA00022917"/>
    </source>
</evidence>
<dbReference type="SMART" id="SM00863">
    <property type="entry name" value="tRNA_SAD"/>
    <property type="match status" value="1"/>
</dbReference>
<dbReference type="InterPro" id="IPR018163">
    <property type="entry name" value="Thr/Ala-tRNA-synth_IIc_edit"/>
</dbReference>
<dbReference type="Pfam" id="PF01411">
    <property type="entry name" value="tRNA-synt_2c"/>
    <property type="match status" value="1"/>
</dbReference>
<dbReference type="FunFam" id="3.30.930.10:FF:000004">
    <property type="entry name" value="Alanine--tRNA ligase"/>
    <property type="match status" value="1"/>
</dbReference>
<dbReference type="RefSeq" id="WP_078236783.1">
    <property type="nucleotide sequence ID" value="NZ_MUYA01000007.1"/>
</dbReference>
<keyword evidence="15" id="KW-1185">Reference proteome</keyword>
<comment type="similarity">
    <text evidence="2 12">Belongs to the class-II aminoacyl-tRNA synthetase family.</text>
</comment>
<sequence length="874" mass="96786">MKTTSQIRQSFLEFFQSKGHTIVPSSSLVPENDPTLLFTNAGMNQFKDLFLGLEKRNYTRATSSQRCVRAGGKHNDLENVGYTARHHTFFEMLGNFSFGDYFKQDAIKFGWEYLTSPEWLGLPKEKLWVTVYETDDEAYDIWHKEVGIPAERIIRIGDNKGVPYASDNFWQMGDTGPCGPCTEIFYDHGDHIWGGPPGSPEEDGDRYIEIWNIVFMQFNRQADGSMEKLPKPSVDTGMGLERISAVLQHVNSNYEIDIFQTLIKEIAKLLNVTDLDNKSLRVIADHIRSCSYLIADGVVPSNEGRGYVLRRIIRRAVRHGNLLGAKSAFFYQLVPTLAKAMGQAGEVLTQKQAHIEKTLKAEEEQFARTLDRGLVLLDEALAKVENNQLSGEVAFKLYDTYGFPLDLTADVCRERNILIDEEGFNREMTAQRERAKASSNFGVDYNNVIKVEGSTEFKGYETTQAEATVVGLFSNGKAVERIHSGESAVVILDCTPFYGESGGQVGDSGYISAELAKFRTNDTQKYGQVFGHIGVLESGELNVGDKVFAEVDAQRRQTITQNHSATHLLHSALRQVLGDHVAQKGSLVSEQSLRFDFSQPEAISKAQLEEIERIINRKIRENIVVTTEVMDLETAKQKGAMALFGEKYGDKVRVVEMTEFSIELCGGTHVKQTGEIGLFKFISEGAVAAGVRRVEAVTGENAINWLHQQQQVVQQSAELLKADSGSLVEKITQLQDKTKRIEKELQQLKDKLASQAGSELAKQATQINGVSVVVQKLEGVEPKALRTMVDDLKNQLGEAVIVFGATAEDKVNLIVGVTQTLTTKINAGELVGAMAQKVGGKGGGRADMAMAGGSEPQNLETALQFAQEWIQAKL</sequence>
<keyword evidence="9 12" id="KW-0694">RNA-binding</keyword>
<dbReference type="SUPFAM" id="SSF50447">
    <property type="entry name" value="Translation proteins"/>
    <property type="match status" value="1"/>
</dbReference>
<dbReference type="InterPro" id="IPR009000">
    <property type="entry name" value="Transl_B-barrel_sf"/>
</dbReference>
<keyword evidence="4 12" id="KW-0436">Ligase</keyword>
<comment type="cofactor">
    <cofactor evidence="12">
        <name>Zn(2+)</name>
        <dbReference type="ChEBI" id="CHEBI:29105"/>
    </cofactor>
    <text evidence="12">Binds 1 zinc ion per subunit.</text>
</comment>
<dbReference type="Gene3D" id="3.30.930.10">
    <property type="entry name" value="Bira Bifunctional Protein, Domain 2"/>
    <property type="match status" value="1"/>
</dbReference>
<keyword evidence="5 12" id="KW-0479">Metal-binding</keyword>
<evidence type="ECO:0000256" key="4">
    <source>
        <dbReference type="ARBA" id="ARBA00022598"/>
    </source>
</evidence>
<dbReference type="EMBL" id="MUYA01000007">
    <property type="protein sequence ID" value="OOR99135.1"/>
    <property type="molecule type" value="Genomic_DNA"/>
</dbReference>
<dbReference type="Proteomes" id="UP000190867">
    <property type="component" value="Unassembled WGS sequence"/>
</dbReference>
<comment type="function">
    <text evidence="12">Catalyzes the attachment of alanine to tRNA(Ala) in a two-step reaction: alanine is first activated by ATP to form Ala-AMP and then transferred to the acceptor end of tRNA(Ala). Also edits incorrectly charged Ser-tRNA(Ala) and Gly-tRNA(Ala) via its editing domain.</text>
</comment>
<dbReference type="PRINTS" id="PR00980">
    <property type="entry name" value="TRNASYNTHALA"/>
</dbReference>
<dbReference type="InterPro" id="IPR023033">
    <property type="entry name" value="Ala_tRNA_ligase_euk/bac"/>
</dbReference>
<evidence type="ECO:0000256" key="9">
    <source>
        <dbReference type="ARBA" id="ARBA00022884"/>
    </source>
</evidence>
<dbReference type="HAMAP" id="MF_00036_B">
    <property type="entry name" value="Ala_tRNA_synth_B"/>
    <property type="match status" value="1"/>
</dbReference>
<dbReference type="STRING" id="734.B0187_05080"/>
<dbReference type="Pfam" id="PF07973">
    <property type="entry name" value="tRNA_SAD"/>
    <property type="match status" value="1"/>
</dbReference>
<dbReference type="NCBIfam" id="TIGR00344">
    <property type="entry name" value="alaS"/>
    <property type="match status" value="1"/>
</dbReference>
<dbReference type="SUPFAM" id="SSF55681">
    <property type="entry name" value="Class II aaRS and biotin synthetases"/>
    <property type="match status" value="1"/>
</dbReference>
<feature type="binding site" evidence="12">
    <location>
        <position position="669"/>
    </location>
    <ligand>
        <name>Zn(2+)</name>
        <dbReference type="ChEBI" id="CHEBI:29105"/>
    </ligand>
</feature>
<dbReference type="PANTHER" id="PTHR11777:SF9">
    <property type="entry name" value="ALANINE--TRNA LIGASE, CYTOPLASMIC"/>
    <property type="match status" value="1"/>
</dbReference>
<keyword evidence="3 12" id="KW-0820">tRNA-binding</keyword>
<evidence type="ECO:0000256" key="3">
    <source>
        <dbReference type="ARBA" id="ARBA00022555"/>
    </source>
</evidence>
<dbReference type="GO" id="GO:0004813">
    <property type="term" value="F:alanine-tRNA ligase activity"/>
    <property type="evidence" value="ECO:0007669"/>
    <property type="project" value="UniProtKB-UniRule"/>
</dbReference>
<dbReference type="InterPro" id="IPR018165">
    <property type="entry name" value="Ala-tRNA-synth_IIc_core"/>
</dbReference>
<dbReference type="InterPro" id="IPR002318">
    <property type="entry name" value="Ala-tRNA-lgiase_IIc"/>
</dbReference>
<comment type="domain">
    <text evidence="12">Consists of three domains; the N-terminal catalytic domain, the editing domain and the C-terminal C-Ala domain. The editing domain removes incorrectly charged amino acids, while the C-Ala domain, along with tRNA(Ala), serves as a bridge to cooperatively bring together the editing and aminoacylation centers thus stimulating deacylation of misacylated tRNAs.</text>
</comment>
<evidence type="ECO:0000256" key="7">
    <source>
        <dbReference type="ARBA" id="ARBA00022833"/>
    </source>
</evidence>
<gene>
    <name evidence="12" type="primary">alaS</name>
    <name evidence="14" type="ORF">B0187_05080</name>
</gene>
<comment type="caution">
    <text evidence="14">The sequence shown here is derived from an EMBL/GenBank/DDBJ whole genome shotgun (WGS) entry which is preliminary data.</text>
</comment>
<dbReference type="GO" id="GO:0005524">
    <property type="term" value="F:ATP binding"/>
    <property type="evidence" value="ECO:0007669"/>
    <property type="project" value="UniProtKB-UniRule"/>
</dbReference>
<dbReference type="Gene3D" id="3.30.54.20">
    <property type="match status" value="1"/>
</dbReference>
<dbReference type="PROSITE" id="PS50860">
    <property type="entry name" value="AA_TRNA_LIGASE_II_ALA"/>
    <property type="match status" value="1"/>
</dbReference>
<dbReference type="SUPFAM" id="SSF101353">
    <property type="entry name" value="Putative anticodon-binding domain of alanyl-tRNA synthetase (AlaRS)"/>
    <property type="match status" value="1"/>
</dbReference>
<feature type="domain" description="Alanyl-transfer RNA synthetases family profile" evidence="13">
    <location>
        <begin position="2"/>
        <end position="708"/>
    </location>
</feature>
<evidence type="ECO:0000256" key="11">
    <source>
        <dbReference type="ARBA" id="ARBA00023146"/>
    </source>
</evidence>
<feature type="binding site" evidence="12">
    <location>
        <position position="563"/>
    </location>
    <ligand>
        <name>Zn(2+)</name>
        <dbReference type="ChEBI" id="CHEBI:29105"/>
    </ligand>
</feature>
<dbReference type="GO" id="GO:0005829">
    <property type="term" value="C:cytosol"/>
    <property type="evidence" value="ECO:0007669"/>
    <property type="project" value="TreeGrafter"/>
</dbReference>
<dbReference type="CDD" id="cd00673">
    <property type="entry name" value="AlaRS_core"/>
    <property type="match status" value="1"/>
</dbReference>
<proteinExistence type="inferred from homology"/>
<dbReference type="SUPFAM" id="SSF55186">
    <property type="entry name" value="ThrRS/AlaRS common domain"/>
    <property type="match status" value="1"/>
</dbReference>
<dbReference type="Gene3D" id="3.30.980.10">
    <property type="entry name" value="Threonyl-trna Synthetase, Chain A, domain 2"/>
    <property type="match status" value="1"/>
</dbReference>
<dbReference type="Gene3D" id="2.40.30.130">
    <property type="match status" value="1"/>
</dbReference>
<evidence type="ECO:0000256" key="12">
    <source>
        <dbReference type="HAMAP-Rule" id="MF_00036"/>
    </source>
</evidence>
<keyword evidence="11 12" id="KW-0030">Aminoacyl-tRNA synthetase</keyword>
<reference evidence="14 15" key="1">
    <citation type="submission" date="2017-02" db="EMBL/GenBank/DDBJ databases">
        <title>Draft genome sequence of Haemophilus paracuniculus CCUG 43573 type strain.</title>
        <authorList>
            <person name="Engstrom-Jakobsson H."/>
            <person name="Salva-Serra F."/>
            <person name="Thorell K."/>
            <person name="Gonzales-Siles L."/>
            <person name="Karlsson R."/>
            <person name="Boulund F."/>
            <person name="Engstrand L."/>
            <person name="Kristiansson E."/>
            <person name="Moore E."/>
        </authorList>
    </citation>
    <scope>NUCLEOTIDE SEQUENCE [LARGE SCALE GENOMIC DNA]</scope>
    <source>
        <strain evidence="14 15">CCUG 43573</strain>
    </source>
</reference>
<evidence type="ECO:0000313" key="15">
    <source>
        <dbReference type="Proteomes" id="UP000190867"/>
    </source>
</evidence>
<dbReference type="FunFam" id="3.10.310.40:FF:000001">
    <property type="entry name" value="Alanine--tRNA ligase"/>
    <property type="match status" value="1"/>
</dbReference>
<dbReference type="GO" id="GO:0045892">
    <property type="term" value="P:negative regulation of DNA-templated transcription"/>
    <property type="evidence" value="ECO:0007669"/>
    <property type="project" value="TreeGrafter"/>
</dbReference>
<dbReference type="InterPro" id="IPR045864">
    <property type="entry name" value="aa-tRNA-synth_II/BPL/LPL"/>
</dbReference>
<dbReference type="Gene3D" id="6.10.250.550">
    <property type="match status" value="1"/>
</dbReference>
<keyword evidence="12" id="KW-0963">Cytoplasm</keyword>
<dbReference type="InterPro" id="IPR018162">
    <property type="entry name" value="Ala-tRNA-ligase_IIc_anticod-bd"/>
</dbReference>
<evidence type="ECO:0000313" key="14">
    <source>
        <dbReference type="EMBL" id="OOR99135.1"/>
    </source>
</evidence>
<comment type="subcellular location">
    <subcellularLocation>
        <location evidence="1 12">Cytoplasm</location>
    </subcellularLocation>
</comment>
<evidence type="ECO:0000256" key="6">
    <source>
        <dbReference type="ARBA" id="ARBA00022741"/>
    </source>
</evidence>
<dbReference type="Gene3D" id="3.10.310.40">
    <property type="match status" value="1"/>
</dbReference>
<dbReference type="GO" id="GO:0008270">
    <property type="term" value="F:zinc ion binding"/>
    <property type="evidence" value="ECO:0007669"/>
    <property type="project" value="UniProtKB-UniRule"/>
</dbReference>
<dbReference type="PANTHER" id="PTHR11777">
    <property type="entry name" value="ALANYL-TRNA SYNTHETASE"/>
    <property type="match status" value="1"/>
</dbReference>
<dbReference type="InterPro" id="IPR012947">
    <property type="entry name" value="tRNA_SAD"/>
</dbReference>
<keyword evidence="8 12" id="KW-0067">ATP-binding</keyword>
<dbReference type="InterPro" id="IPR018164">
    <property type="entry name" value="Ala-tRNA-synth_IIc_N"/>
</dbReference>
<dbReference type="InterPro" id="IPR003156">
    <property type="entry name" value="DHHA1_dom"/>
</dbReference>
<comment type="catalytic activity">
    <reaction evidence="12">
        <text>tRNA(Ala) + L-alanine + ATP = L-alanyl-tRNA(Ala) + AMP + diphosphate</text>
        <dbReference type="Rhea" id="RHEA:12540"/>
        <dbReference type="Rhea" id="RHEA-COMP:9657"/>
        <dbReference type="Rhea" id="RHEA-COMP:9923"/>
        <dbReference type="ChEBI" id="CHEBI:30616"/>
        <dbReference type="ChEBI" id="CHEBI:33019"/>
        <dbReference type="ChEBI" id="CHEBI:57972"/>
        <dbReference type="ChEBI" id="CHEBI:78442"/>
        <dbReference type="ChEBI" id="CHEBI:78497"/>
        <dbReference type="ChEBI" id="CHEBI:456215"/>
        <dbReference type="EC" id="6.1.1.7"/>
    </reaction>
</comment>
<dbReference type="FunFam" id="3.30.980.10:FF:000004">
    <property type="entry name" value="Alanine--tRNA ligase, cytoplasmic"/>
    <property type="match status" value="1"/>
</dbReference>
<organism evidence="14 15">
    <name type="scientific">Haemophilus paracuniculus</name>
    <dbReference type="NCBI Taxonomy" id="734"/>
    <lineage>
        <taxon>Bacteria</taxon>
        <taxon>Pseudomonadati</taxon>
        <taxon>Pseudomonadota</taxon>
        <taxon>Gammaproteobacteria</taxon>
        <taxon>Pasteurellales</taxon>
        <taxon>Pasteurellaceae</taxon>
        <taxon>Haemophilus</taxon>
    </lineage>
</organism>
<keyword evidence="7 12" id="KW-0862">Zinc</keyword>
<dbReference type="InterPro" id="IPR050058">
    <property type="entry name" value="Ala-tRNA_ligase"/>
</dbReference>